<dbReference type="InterPro" id="IPR056789">
    <property type="entry name" value="LRR_R13L1-DRL21"/>
</dbReference>
<proteinExistence type="predicted"/>
<evidence type="ECO:0000259" key="8">
    <source>
        <dbReference type="Pfam" id="PF25019"/>
    </source>
</evidence>
<dbReference type="SUPFAM" id="SSF52540">
    <property type="entry name" value="P-loop containing nucleoside triphosphate hydrolases"/>
    <property type="match status" value="1"/>
</dbReference>
<dbReference type="InterPro" id="IPR032675">
    <property type="entry name" value="LRR_dom_sf"/>
</dbReference>
<dbReference type="Pfam" id="PF00931">
    <property type="entry name" value="NB-ARC"/>
    <property type="match status" value="1"/>
</dbReference>
<keyword evidence="5" id="KW-0067">ATP-binding</keyword>
<accession>A0AAV5MFV7</accession>
<evidence type="ECO:0000256" key="5">
    <source>
        <dbReference type="ARBA" id="ARBA00022840"/>
    </source>
</evidence>
<dbReference type="InterPro" id="IPR041118">
    <property type="entry name" value="Rx_N"/>
</dbReference>
<sequence>MGNFPARGMAFKFKLYLSPVVALNSALTTSSPFLSQNLLACAIILGVSLSIMAEIVLTLVSPLVQAAVTSATSFAGAKISLDWDLEKELRELALSLAMIQEVLKDAEEKQESNQAVRLWLQHLADVAYDAVDVLDEYAYQVLKHKAKTQDQKRKHVSTLSCLYKTQGQKRKQVRSITCLSKFTSFPSNMAEKIKKINESLDKLPKNVAWLQLIKSSDEPRSIGRQYVKTDSVIDCSKVVGRCNDVSDIVKTLCEMSCQHHLSGISIVGMGGIGKTTLAKSICEMVKEQKLYDLVAWVCVSENFDEQIVFGEFMALDLKSLRSLKLKGGWKKLPASLGKLKHLRYLDISETHFRTVPKSFSKLYNLQTSKFVNCYNLEKLPNGMANLINLRHIYSSRPRDISIMQLTSLRTLSHFAVGTKKGCQIEHLGCLSQLEGKLEISKLEYVRSKLEASKANLKEKTKLHQLKLRWSSGYERAVNNNDEEVLQSFQPHSNLKSLTIDGYKGKMFPSWIVNDVSSSGSSFLLYNMVELWLINCYECTCIPSLGLMPCLKVLYIERMENVRRMGHQLQPSGAESIRLFPALKTLTVRGMKRLEEWVEVVEDAVAGSQGVIVFPCVEESCIVDCPLLKTWSMGGFSSHHKLSELQICWCSKLMAIPGVDGLSTLKNCQNLNSVPSMNELTSLEGLYLSRCNGLTCLPIGLDSCISFQELKIKCCPNLISISDDIEKLRSLSILRITDCENLRSLPEEWLDSLTRLKKLRLGPFWLELEEFPGLTSIHQFHASLEVLILLGWDKLKSLPHQLRHLTALKQLMLENFNGLEALPEWLGDLSSLHRLVIWDCSNLTHLPSIEAMQGLSNLQHLRIWYCPKLKKRCAQRRGPEWSKISHIPNIQIHGKDVRGKYKPSMDLWF</sequence>
<comment type="caution">
    <text evidence="9">The sequence shown here is derived from an EMBL/GenBank/DDBJ whole genome shotgun (WGS) entry which is preliminary data.</text>
</comment>
<evidence type="ECO:0000259" key="7">
    <source>
        <dbReference type="Pfam" id="PF18052"/>
    </source>
</evidence>
<evidence type="ECO:0000256" key="1">
    <source>
        <dbReference type="ARBA" id="ARBA00022614"/>
    </source>
</evidence>
<evidence type="ECO:0000256" key="2">
    <source>
        <dbReference type="ARBA" id="ARBA00022737"/>
    </source>
</evidence>
<dbReference type="GO" id="GO:0006952">
    <property type="term" value="P:defense response"/>
    <property type="evidence" value="ECO:0007669"/>
    <property type="project" value="UniProtKB-KW"/>
</dbReference>
<evidence type="ECO:0000313" key="10">
    <source>
        <dbReference type="Proteomes" id="UP001054252"/>
    </source>
</evidence>
<dbReference type="InterPro" id="IPR002182">
    <property type="entry name" value="NB-ARC"/>
</dbReference>
<feature type="domain" description="Disease resistance N-terminal" evidence="7">
    <location>
        <begin position="64"/>
        <end position="155"/>
    </location>
</feature>
<dbReference type="EMBL" id="BPVZ01000229">
    <property type="protein sequence ID" value="GKV47482.1"/>
    <property type="molecule type" value="Genomic_DNA"/>
</dbReference>
<dbReference type="GO" id="GO:0005524">
    <property type="term" value="F:ATP binding"/>
    <property type="evidence" value="ECO:0007669"/>
    <property type="project" value="UniProtKB-KW"/>
</dbReference>
<dbReference type="CDD" id="cd14798">
    <property type="entry name" value="RX-CC_like"/>
    <property type="match status" value="1"/>
</dbReference>
<dbReference type="SUPFAM" id="SSF52058">
    <property type="entry name" value="L domain-like"/>
    <property type="match status" value="2"/>
</dbReference>
<protein>
    <recommendedName>
        <fullName evidence="11">Rx N-terminal domain-containing protein</fullName>
    </recommendedName>
</protein>
<keyword evidence="1" id="KW-0433">Leucine-rich repeat</keyword>
<dbReference type="Gene3D" id="3.40.50.300">
    <property type="entry name" value="P-loop containing nucleotide triphosphate hydrolases"/>
    <property type="match status" value="1"/>
</dbReference>
<gene>
    <name evidence="9" type="ORF">SLEP1_g54384</name>
</gene>
<dbReference type="Gene3D" id="3.80.10.10">
    <property type="entry name" value="Ribonuclease Inhibitor"/>
    <property type="match status" value="2"/>
</dbReference>
<dbReference type="Proteomes" id="UP001054252">
    <property type="component" value="Unassembled WGS sequence"/>
</dbReference>
<keyword evidence="3" id="KW-0547">Nucleotide-binding</keyword>
<keyword evidence="4" id="KW-0611">Plant defense</keyword>
<dbReference type="PRINTS" id="PR00364">
    <property type="entry name" value="DISEASERSIST"/>
</dbReference>
<organism evidence="9 10">
    <name type="scientific">Rubroshorea leprosula</name>
    <dbReference type="NCBI Taxonomy" id="152421"/>
    <lineage>
        <taxon>Eukaryota</taxon>
        <taxon>Viridiplantae</taxon>
        <taxon>Streptophyta</taxon>
        <taxon>Embryophyta</taxon>
        <taxon>Tracheophyta</taxon>
        <taxon>Spermatophyta</taxon>
        <taxon>Magnoliopsida</taxon>
        <taxon>eudicotyledons</taxon>
        <taxon>Gunneridae</taxon>
        <taxon>Pentapetalae</taxon>
        <taxon>rosids</taxon>
        <taxon>malvids</taxon>
        <taxon>Malvales</taxon>
        <taxon>Dipterocarpaceae</taxon>
        <taxon>Rubroshorea</taxon>
    </lineage>
</organism>
<dbReference type="InterPro" id="IPR027417">
    <property type="entry name" value="P-loop_NTPase"/>
</dbReference>
<dbReference type="Pfam" id="PF18052">
    <property type="entry name" value="Rx_N"/>
    <property type="match status" value="1"/>
</dbReference>
<evidence type="ECO:0000259" key="6">
    <source>
        <dbReference type="Pfam" id="PF00931"/>
    </source>
</evidence>
<dbReference type="AlphaFoldDB" id="A0AAV5MFV7"/>
<dbReference type="GO" id="GO:0051707">
    <property type="term" value="P:response to other organism"/>
    <property type="evidence" value="ECO:0007669"/>
    <property type="project" value="UniProtKB-ARBA"/>
</dbReference>
<feature type="domain" description="NB-ARC" evidence="6">
    <location>
        <begin position="244"/>
        <end position="311"/>
    </location>
</feature>
<feature type="domain" description="R13L1/DRL21-like LRR repeat region" evidence="8">
    <location>
        <begin position="424"/>
        <end position="558"/>
    </location>
</feature>
<evidence type="ECO:0000313" key="9">
    <source>
        <dbReference type="EMBL" id="GKV47482.1"/>
    </source>
</evidence>
<name>A0AAV5MFV7_9ROSI</name>
<dbReference type="PANTHER" id="PTHR36766">
    <property type="entry name" value="PLANT BROAD-SPECTRUM MILDEW RESISTANCE PROTEIN RPW8"/>
    <property type="match status" value="1"/>
</dbReference>
<evidence type="ECO:0008006" key="11">
    <source>
        <dbReference type="Google" id="ProtNLM"/>
    </source>
</evidence>
<dbReference type="PANTHER" id="PTHR36766:SF70">
    <property type="entry name" value="DISEASE RESISTANCE PROTEIN RGA4"/>
    <property type="match status" value="1"/>
</dbReference>
<keyword evidence="10" id="KW-1185">Reference proteome</keyword>
<evidence type="ECO:0000256" key="4">
    <source>
        <dbReference type="ARBA" id="ARBA00022821"/>
    </source>
</evidence>
<reference evidence="9 10" key="1">
    <citation type="journal article" date="2021" name="Commun. Biol.">
        <title>The genome of Shorea leprosula (Dipterocarpaceae) highlights the ecological relevance of drought in aseasonal tropical rainforests.</title>
        <authorList>
            <person name="Ng K.K.S."/>
            <person name="Kobayashi M.J."/>
            <person name="Fawcett J.A."/>
            <person name="Hatakeyama M."/>
            <person name="Paape T."/>
            <person name="Ng C.H."/>
            <person name="Ang C.C."/>
            <person name="Tnah L.H."/>
            <person name="Lee C.T."/>
            <person name="Nishiyama T."/>
            <person name="Sese J."/>
            <person name="O'Brien M.J."/>
            <person name="Copetti D."/>
            <person name="Mohd Noor M.I."/>
            <person name="Ong R.C."/>
            <person name="Putra M."/>
            <person name="Sireger I.Z."/>
            <person name="Indrioko S."/>
            <person name="Kosugi Y."/>
            <person name="Izuno A."/>
            <person name="Isagi Y."/>
            <person name="Lee S.L."/>
            <person name="Shimizu K.K."/>
        </authorList>
    </citation>
    <scope>NUCLEOTIDE SEQUENCE [LARGE SCALE GENOMIC DNA]</scope>
    <source>
        <strain evidence="9">214</strain>
    </source>
</reference>
<evidence type="ECO:0000256" key="3">
    <source>
        <dbReference type="ARBA" id="ARBA00022741"/>
    </source>
</evidence>
<keyword evidence="2" id="KW-0677">Repeat</keyword>
<dbReference type="InterPro" id="IPR038005">
    <property type="entry name" value="RX-like_CC"/>
</dbReference>
<dbReference type="GO" id="GO:0043531">
    <property type="term" value="F:ADP binding"/>
    <property type="evidence" value="ECO:0007669"/>
    <property type="project" value="InterPro"/>
</dbReference>
<dbReference type="Pfam" id="PF25019">
    <property type="entry name" value="LRR_R13L1-DRL21"/>
    <property type="match status" value="2"/>
</dbReference>
<dbReference type="Gene3D" id="1.20.5.4130">
    <property type="match status" value="1"/>
</dbReference>
<feature type="domain" description="R13L1/DRL21-like LRR repeat region" evidence="8">
    <location>
        <begin position="800"/>
        <end position="862"/>
    </location>
</feature>